<dbReference type="EMBL" id="MU128916">
    <property type="protein sequence ID" value="KAF9519740.1"/>
    <property type="molecule type" value="Genomic_DNA"/>
</dbReference>
<comment type="caution">
    <text evidence="2">The sequence shown here is derived from an EMBL/GenBank/DDBJ whole genome shotgun (WGS) entry which is preliminary data.</text>
</comment>
<protein>
    <submittedName>
        <fullName evidence="2">Uncharacterized protein</fullName>
    </submittedName>
</protein>
<feature type="region of interest" description="Disordered" evidence="1">
    <location>
        <begin position="1"/>
        <end position="20"/>
    </location>
</feature>
<feature type="compositionally biased region" description="Polar residues" evidence="1">
    <location>
        <begin position="100"/>
        <end position="109"/>
    </location>
</feature>
<keyword evidence="3" id="KW-1185">Reference proteome</keyword>
<evidence type="ECO:0000256" key="1">
    <source>
        <dbReference type="SAM" id="MobiDB-lite"/>
    </source>
</evidence>
<proteinExistence type="predicted"/>
<accession>A0A9P6B8Z6</accession>
<dbReference type="OrthoDB" id="2123952at2759"/>
<gene>
    <name evidence="2" type="ORF">BS47DRAFT_1085425</name>
</gene>
<sequence>MVLSNRSLTPPRGSFGSMTLYPSPSTSTPFYQGLVDEIPSHNLFDGSLSMRPSQTYLHSGAHPLVPNDLQLLPAASRPVWFDSSSVLNSFPVLHPEPSPFMSTRHQSGNPSSLLSPSEEPPHLDFTPRSVAVDTGPRNLYPLDNGLYSSSEFPYHPSVIPMQVATEPDGVNPQIVRNPYIFPPPSFPMPMETNIVHSDLSTEATDLISPFAYNTNFLPMASNPTQGSLVYNRFQDLGNDYHSPEESGLEEFWTATPDALAAHSYEMLNQPSVEFIRQTWWESLTRHYGGPRVHATRHITTNLSHLCPSLQLLCCIVRCLLHSILEDVRMTLFPSSINVPLFFSTLQQPGQREHVQPSLVVAMLALSTLLQSSDIGLGHQGRLKACEFPSMRQWRMLH</sequence>
<dbReference type="Proteomes" id="UP000886523">
    <property type="component" value="Unassembled WGS sequence"/>
</dbReference>
<reference evidence="2" key="1">
    <citation type="journal article" date="2020" name="Nat. Commun.">
        <title>Large-scale genome sequencing of mycorrhizal fungi provides insights into the early evolution of symbiotic traits.</title>
        <authorList>
            <person name="Miyauchi S."/>
            <person name="Kiss E."/>
            <person name="Kuo A."/>
            <person name="Drula E."/>
            <person name="Kohler A."/>
            <person name="Sanchez-Garcia M."/>
            <person name="Morin E."/>
            <person name="Andreopoulos B."/>
            <person name="Barry K.W."/>
            <person name="Bonito G."/>
            <person name="Buee M."/>
            <person name="Carver A."/>
            <person name="Chen C."/>
            <person name="Cichocki N."/>
            <person name="Clum A."/>
            <person name="Culley D."/>
            <person name="Crous P.W."/>
            <person name="Fauchery L."/>
            <person name="Girlanda M."/>
            <person name="Hayes R.D."/>
            <person name="Keri Z."/>
            <person name="LaButti K."/>
            <person name="Lipzen A."/>
            <person name="Lombard V."/>
            <person name="Magnuson J."/>
            <person name="Maillard F."/>
            <person name="Murat C."/>
            <person name="Nolan M."/>
            <person name="Ohm R.A."/>
            <person name="Pangilinan J."/>
            <person name="Pereira M.F."/>
            <person name="Perotto S."/>
            <person name="Peter M."/>
            <person name="Pfister S."/>
            <person name="Riley R."/>
            <person name="Sitrit Y."/>
            <person name="Stielow J.B."/>
            <person name="Szollosi G."/>
            <person name="Zifcakova L."/>
            <person name="Stursova M."/>
            <person name="Spatafora J.W."/>
            <person name="Tedersoo L."/>
            <person name="Vaario L.M."/>
            <person name="Yamada A."/>
            <person name="Yan M."/>
            <person name="Wang P."/>
            <person name="Xu J."/>
            <person name="Bruns T."/>
            <person name="Baldrian P."/>
            <person name="Vilgalys R."/>
            <person name="Dunand C."/>
            <person name="Henrissat B."/>
            <person name="Grigoriev I.V."/>
            <person name="Hibbett D."/>
            <person name="Nagy L.G."/>
            <person name="Martin F.M."/>
        </authorList>
    </citation>
    <scope>NUCLEOTIDE SEQUENCE</scope>
    <source>
        <strain evidence="2">UP504</strain>
    </source>
</reference>
<dbReference type="AlphaFoldDB" id="A0A9P6B8Z6"/>
<feature type="region of interest" description="Disordered" evidence="1">
    <location>
        <begin position="98"/>
        <end position="122"/>
    </location>
</feature>
<evidence type="ECO:0000313" key="3">
    <source>
        <dbReference type="Proteomes" id="UP000886523"/>
    </source>
</evidence>
<name>A0A9P6B8Z6_9AGAM</name>
<evidence type="ECO:0000313" key="2">
    <source>
        <dbReference type="EMBL" id="KAF9519740.1"/>
    </source>
</evidence>
<organism evidence="2 3">
    <name type="scientific">Hydnum rufescens UP504</name>
    <dbReference type="NCBI Taxonomy" id="1448309"/>
    <lineage>
        <taxon>Eukaryota</taxon>
        <taxon>Fungi</taxon>
        <taxon>Dikarya</taxon>
        <taxon>Basidiomycota</taxon>
        <taxon>Agaricomycotina</taxon>
        <taxon>Agaricomycetes</taxon>
        <taxon>Cantharellales</taxon>
        <taxon>Hydnaceae</taxon>
        <taxon>Hydnum</taxon>
    </lineage>
</organism>